<organism evidence="12 13">
    <name type="scientific">Aegilops tauschii subsp. strangulata</name>
    <name type="common">Goatgrass</name>
    <dbReference type="NCBI Taxonomy" id="200361"/>
    <lineage>
        <taxon>Eukaryota</taxon>
        <taxon>Viridiplantae</taxon>
        <taxon>Streptophyta</taxon>
        <taxon>Embryophyta</taxon>
        <taxon>Tracheophyta</taxon>
        <taxon>Spermatophyta</taxon>
        <taxon>Magnoliopsida</taxon>
        <taxon>Liliopsida</taxon>
        <taxon>Poales</taxon>
        <taxon>Poaceae</taxon>
        <taxon>BOP clade</taxon>
        <taxon>Pooideae</taxon>
        <taxon>Triticodae</taxon>
        <taxon>Triticeae</taxon>
        <taxon>Triticinae</taxon>
        <taxon>Aegilops</taxon>
    </lineage>
</organism>
<proteinExistence type="predicted"/>
<dbReference type="InterPro" id="IPR001680">
    <property type="entry name" value="WD40_rpt"/>
</dbReference>
<dbReference type="PROSITE" id="PS50294">
    <property type="entry name" value="WD_REPEATS_REGION"/>
    <property type="match status" value="1"/>
</dbReference>
<dbReference type="GO" id="GO:0005634">
    <property type="term" value="C:nucleus"/>
    <property type="evidence" value="ECO:0007669"/>
    <property type="project" value="UniProtKB-SubCell"/>
</dbReference>
<feature type="compositionally biased region" description="Polar residues" evidence="11">
    <location>
        <begin position="196"/>
        <end position="299"/>
    </location>
</feature>
<feature type="repeat" description="WD" evidence="9">
    <location>
        <begin position="1313"/>
        <end position="1346"/>
    </location>
</feature>
<evidence type="ECO:0000256" key="2">
    <source>
        <dbReference type="ARBA" id="ARBA00022574"/>
    </source>
</evidence>
<evidence type="ECO:0000256" key="8">
    <source>
        <dbReference type="ARBA" id="ARBA00084091"/>
    </source>
</evidence>
<dbReference type="SMART" id="SM00320">
    <property type="entry name" value="WD40"/>
    <property type="match status" value="7"/>
</dbReference>
<reference evidence="12" key="3">
    <citation type="journal article" date="2017" name="Nature">
        <title>Genome sequence of the progenitor of the wheat D genome Aegilops tauschii.</title>
        <authorList>
            <person name="Luo M.C."/>
            <person name="Gu Y.Q."/>
            <person name="Puiu D."/>
            <person name="Wang H."/>
            <person name="Twardziok S.O."/>
            <person name="Deal K.R."/>
            <person name="Huo N."/>
            <person name="Zhu T."/>
            <person name="Wang L."/>
            <person name="Wang Y."/>
            <person name="McGuire P.E."/>
            <person name="Liu S."/>
            <person name="Long H."/>
            <person name="Ramasamy R.K."/>
            <person name="Rodriguez J.C."/>
            <person name="Van S.L."/>
            <person name="Yuan L."/>
            <person name="Wang Z."/>
            <person name="Xia Z."/>
            <person name="Xiao L."/>
            <person name="Anderson O.D."/>
            <person name="Ouyang S."/>
            <person name="Liang Y."/>
            <person name="Zimin A.V."/>
            <person name="Pertea G."/>
            <person name="Qi P."/>
            <person name="Bennetzen J.L."/>
            <person name="Dai X."/>
            <person name="Dawson M.W."/>
            <person name="Muller H.G."/>
            <person name="Kugler K."/>
            <person name="Rivarola-Duarte L."/>
            <person name="Spannagl M."/>
            <person name="Mayer K.F.X."/>
            <person name="Lu F.H."/>
            <person name="Bevan M.W."/>
            <person name="Leroy P."/>
            <person name="Li P."/>
            <person name="You F.M."/>
            <person name="Sun Q."/>
            <person name="Liu Z."/>
            <person name="Lyons E."/>
            <person name="Wicker T."/>
            <person name="Salzberg S.L."/>
            <person name="Devos K.M."/>
            <person name="Dvorak J."/>
        </authorList>
    </citation>
    <scope>NUCLEOTIDE SEQUENCE [LARGE SCALE GENOMIC DNA]</scope>
    <source>
        <strain evidence="12">cv. AL8/78</strain>
    </source>
</reference>
<dbReference type="InterPro" id="IPR015943">
    <property type="entry name" value="WD40/YVTN_repeat-like_dom_sf"/>
</dbReference>
<dbReference type="Gramene" id="AET1Gv20976800.5">
    <property type="protein sequence ID" value="AET1Gv20976800.5"/>
    <property type="gene ID" value="AET1Gv20976800"/>
</dbReference>
<feature type="region of interest" description="Disordered" evidence="11">
    <location>
        <begin position="1"/>
        <end position="47"/>
    </location>
</feature>
<sequence length="1452" mass="160970">MEGARAAEVAAGGGAGDVQIKGAKESGQAAQQQQQLPTGSEPVEMPATPLPHAREIEWSEHFSFFNSMGTGTGTDGVMGPASVGMSRSESSRPDSVTQQQRCLAGSNADERVEELTVRNCISSEAHQPAASAGGSTGGTGERPAVMRGLWGNFTRMAWRTADAASREALAVSLGNAMGSHKIDASGKGMPFGRGENGNTEFNMSFGNQQQLQHILSSRQNQSEQHVLSSRQNQSEQHVLSSRQNQSEQHVLSSRQNQSEQHVLSSRPNQSEQHLLSSRPKQSGQNLLSSRPNQSDQHIPSSRPDQREQHVLSSLQNQSEQHVLSSRENQSEQHILSSWPNQSELHIPSSRPNQSGQHVLSSLPNQSEQHVLSSRPNQSGQHVLSSLPNQSEQHVLSSRPNQSGQHVLYSRPSQSEQHVLSSLPNQSEQHVLSSRPNQSEQHLPSSRPDQSEQHIPSSRPDQSEQHILSSRQNQSEQHIMSSRLNHSEQNIPSSWPNQSELHIPSSWPNQSEQHIPSSRTKQSEQHVLSSRPNQSEQHVLSSRPNQSEQHILSSRPNQNEQRSERDNGLKVSSFSNRIIDQMRSKTLTPSSGLQGSPFKPVLKGKRVTYQGPHEEIQVQANARPRAPMDKIPKIPSSTHDSVARLDGTLFSSGGNVSESQYEGTSLRELIKPARQAMSKFEKMQLFKQILDHVDKSHAQGVTLQHLRPSYFIISSPNQVRYTGSYTKQDLSTPAKPDMAADDVFNRKRCFDQKTLHQECNGNGHSILKYQKVGEQGSVAVRRPIHPFRTDHKGANQSEGADLGALGQGNSSCTVGGRSKFGEPYYGGNASYGQRFPNYGNQESVLELRMLEDSWYRSPEELSQLKGTSPSNIYSLGVLLFELFCCCETWELHCAAMSDLRHRILPPIFLSESPKEAGFCLWLLHPDPFSRPKARDILGCDLINEGRDLSVLDKAPAAINEEDTESGLLLNFLSQLKEEKEMHAAKLSADLASLQTDIVEAERRHSFRMGFSLGDMDVPASSNDVPGTSSNALRGASLSGLLTPPGRSGIYEERVMKNLQQLENAYYSTRSTIDTSETNVIKRSDNDALRVRENFNHRDADAMNGPTDCLGCFFDGLCKYARHSRFEVRGILKNADILNSPNVICSLSFDRDEEYFAAAGVSKKIKIFEFDALLNDRVDIHYPIVEMPSKSKLSCVCWNNYIKNYLASTDYDGTVQLWDASTGQGFTQFTEHRKRAWSVSFSEVDPTKLASGSDDCCVKVWNINQKNSVDTIRNVANVCCVQFSPYSSRMLAFGSADYKTYCYDLRHTRIPWCTISGHGKAVSYVRFLDAETLISASTDNTLKIWDLNRTNPNGLSTNACSLTLSGHTNEKNFVGLSVHDGYITCGSENNEVYSYYKSFPMPITSHKFGSIDPITGQETNDDNQQFVSSVCWRGRSNMVVAANSSGSIKVLELV</sequence>
<dbReference type="Pfam" id="PF00400">
    <property type="entry name" value="WD40"/>
    <property type="match status" value="3"/>
</dbReference>
<feature type="compositionally biased region" description="Polar residues" evidence="11">
    <location>
        <begin position="310"/>
        <end position="559"/>
    </location>
</feature>
<keyword evidence="3" id="KW-0808">Transferase</keyword>
<name>A0A452ZYV6_AEGTS</name>
<dbReference type="InterPro" id="IPR020472">
    <property type="entry name" value="WD40_PAC1"/>
</dbReference>
<evidence type="ECO:0000256" key="9">
    <source>
        <dbReference type="PROSITE-ProRule" id="PRU00221"/>
    </source>
</evidence>
<evidence type="ECO:0000256" key="6">
    <source>
        <dbReference type="ARBA" id="ARBA00023054"/>
    </source>
</evidence>
<accession>A0A452ZYV6</accession>
<dbReference type="InterPro" id="IPR019775">
    <property type="entry name" value="WD40_repeat_CS"/>
</dbReference>
<feature type="region of interest" description="Disordered" evidence="11">
    <location>
        <begin position="180"/>
        <end position="575"/>
    </location>
</feature>
<evidence type="ECO:0000313" key="13">
    <source>
        <dbReference type="Proteomes" id="UP000015105"/>
    </source>
</evidence>
<evidence type="ECO:0000256" key="11">
    <source>
        <dbReference type="SAM" id="MobiDB-lite"/>
    </source>
</evidence>
<keyword evidence="2 9" id="KW-0853">WD repeat</keyword>
<dbReference type="Gene3D" id="2.130.10.10">
    <property type="entry name" value="YVTN repeat-like/Quinoprotein amine dehydrogenase"/>
    <property type="match status" value="1"/>
</dbReference>
<feature type="repeat" description="WD" evidence="9">
    <location>
        <begin position="1227"/>
        <end position="1269"/>
    </location>
</feature>
<dbReference type="SUPFAM" id="SSF56112">
    <property type="entry name" value="Protein kinase-like (PK-like)"/>
    <property type="match status" value="1"/>
</dbReference>
<reference evidence="12" key="5">
    <citation type="journal article" date="2021" name="G3 (Bethesda)">
        <title>Aegilops tauschii genome assembly Aet v5.0 features greater sequence contiguity and improved annotation.</title>
        <authorList>
            <person name="Wang L."/>
            <person name="Zhu T."/>
            <person name="Rodriguez J.C."/>
            <person name="Deal K.R."/>
            <person name="Dubcovsky J."/>
            <person name="McGuire P.E."/>
            <person name="Lux T."/>
            <person name="Spannagl M."/>
            <person name="Mayer K.F.X."/>
            <person name="Baldrich P."/>
            <person name="Meyers B.C."/>
            <person name="Huo N."/>
            <person name="Gu Y.Q."/>
            <person name="Zhou H."/>
            <person name="Devos K.M."/>
            <person name="Bennetzen J.L."/>
            <person name="Unver T."/>
            <person name="Budak H."/>
            <person name="Gulick P.J."/>
            <person name="Galiba G."/>
            <person name="Kalapos B."/>
            <person name="Nelson D.R."/>
            <person name="Li P."/>
            <person name="You F.M."/>
            <person name="Luo M.C."/>
            <person name="Dvorak J."/>
        </authorList>
    </citation>
    <scope>NUCLEOTIDE SEQUENCE [LARGE SCALE GENOMIC DNA]</scope>
    <source>
        <strain evidence="12">cv. AL8/78</strain>
    </source>
</reference>
<keyword evidence="6 10" id="KW-0175">Coiled coil</keyword>
<feature type="region of interest" description="Disordered" evidence="11">
    <location>
        <begin position="71"/>
        <end position="106"/>
    </location>
</feature>
<keyword evidence="4" id="KW-0677">Repeat</keyword>
<evidence type="ECO:0000313" key="12">
    <source>
        <dbReference type="EnsemblPlants" id="AET1Gv20976800.5"/>
    </source>
</evidence>
<evidence type="ECO:0000256" key="3">
    <source>
        <dbReference type="ARBA" id="ARBA00022679"/>
    </source>
</evidence>
<evidence type="ECO:0000256" key="7">
    <source>
        <dbReference type="ARBA" id="ARBA00023242"/>
    </source>
</evidence>
<dbReference type="GO" id="GO:0042802">
    <property type="term" value="F:identical protein binding"/>
    <property type="evidence" value="ECO:0007669"/>
    <property type="project" value="UniProtKB-ARBA"/>
</dbReference>
<feature type="compositionally biased region" description="Low complexity" evidence="11">
    <location>
        <begin position="1"/>
        <end position="10"/>
    </location>
</feature>
<protein>
    <submittedName>
        <fullName evidence="12">Uncharacterized protein</fullName>
    </submittedName>
</protein>
<dbReference type="PRINTS" id="PR00320">
    <property type="entry name" value="GPROTEINBRPT"/>
</dbReference>
<dbReference type="OMA" id="MAGTHGF"/>
<dbReference type="PANTHER" id="PTHR44218:SF6">
    <property type="entry name" value="PROTEIN SUPPRESSOR OF PHYA-105 1"/>
    <property type="match status" value="1"/>
</dbReference>
<dbReference type="STRING" id="200361.A0A452ZYV6"/>
<dbReference type="FunFam" id="2.130.10.10:FF:000090">
    <property type="entry name" value="E3 ubiquitin-protein ligase RFWD2 isoform X1"/>
    <property type="match status" value="1"/>
</dbReference>
<reference evidence="12" key="4">
    <citation type="submission" date="2019-03" db="UniProtKB">
        <authorList>
            <consortium name="EnsemblPlants"/>
        </authorList>
    </citation>
    <scope>IDENTIFICATION</scope>
</reference>
<dbReference type="InterPro" id="IPR011009">
    <property type="entry name" value="Kinase-like_dom_sf"/>
</dbReference>
<dbReference type="PANTHER" id="PTHR44218">
    <property type="entry name" value="PROTEIN SPA1-RELATED 2"/>
    <property type="match status" value="1"/>
</dbReference>
<reference evidence="13" key="1">
    <citation type="journal article" date="2014" name="Science">
        <title>Ancient hybridizations among the ancestral genomes of bread wheat.</title>
        <authorList>
            <consortium name="International Wheat Genome Sequencing Consortium,"/>
            <person name="Marcussen T."/>
            <person name="Sandve S.R."/>
            <person name="Heier L."/>
            <person name="Spannagl M."/>
            <person name="Pfeifer M."/>
            <person name="Jakobsen K.S."/>
            <person name="Wulff B.B."/>
            <person name="Steuernagel B."/>
            <person name="Mayer K.F."/>
            <person name="Olsen O.A."/>
        </authorList>
    </citation>
    <scope>NUCLEOTIDE SEQUENCE [LARGE SCALE GENOMIC DNA]</scope>
    <source>
        <strain evidence="13">cv. AL8/78</strain>
    </source>
</reference>
<dbReference type="OrthoDB" id="273771at2759"/>
<dbReference type="SUPFAM" id="SSF50978">
    <property type="entry name" value="WD40 repeat-like"/>
    <property type="match status" value="1"/>
</dbReference>
<dbReference type="GO" id="GO:0009585">
    <property type="term" value="P:red, far-red light phototransduction"/>
    <property type="evidence" value="ECO:0007669"/>
    <property type="project" value="UniProtKB-KW"/>
</dbReference>
<evidence type="ECO:0000256" key="4">
    <source>
        <dbReference type="ARBA" id="ARBA00022737"/>
    </source>
</evidence>
<dbReference type="Proteomes" id="UP000015105">
    <property type="component" value="Chromosome 1D"/>
</dbReference>
<dbReference type="InterPro" id="IPR044630">
    <property type="entry name" value="SPA1/2/3/4"/>
</dbReference>
<keyword evidence="7" id="KW-0539">Nucleus</keyword>
<feature type="repeat" description="WD" evidence="9">
    <location>
        <begin position="1202"/>
        <end position="1226"/>
    </location>
</feature>
<dbReference type="EnsemblPlants" id="AET1Gv20976800.5">
    <property type="protein sequence ID" value="AET1Gv20976800.5"/>
    <property type="gene ID" value="AET1Gv20976800"/>
</dbReference>
<dbReference type="InterPro" id="IPR036322">
    <property type="entry name" value="WD40_repeat_dom_sf"/>
</dbReference>
<keyword evidence="5" id="KW-0833">Ubl conjugation pathway</keyword>
<dbReference type="GO" id="GO:0016740">
    <property type="term" value="F:transferase activity"/>
    <property type="evidence" value="ECO:0007669"/>
    <property type="project" value="UniProtKB-KW"/>
</dbReference>
<dbReference type="KEGG" id="ats:109736903"/>
<feature type="compositionally biased region" description="Polar residues" evidence="11">
    <location>
        <begin position="85"/>
        <end position="101"/>
    </location>
</feature>
<dbReference type="GO" id="GO:0009640">
    <property type="term" value="P:photomorphogenesis"/>
    <property type="evidence" value="ECO:0007669"/>
    <property type="project" value="InterPro"/>
</dbReference>
<evidence type="ECO:0000256" key="10">
    <source>
        <dbReference type="SAM" id="Coils"/>
    </source>
</evidence>
<reference evidence="13" key="2">
    <citation type="journal article" date="2017" name="Nat. Plants">
        <title>The Aegilops tauschii genome reveals multiple impacts of transposons.</title>
        <authorList>
            <person name="Zhao G."/>
            <person name="Zou C."/>
            <person name="Li K."/>
            <person name="Wang K."/>
            <person name="Li T."/>
            <person name="Gao L."/>
            <person name="Zhang X."/>
            <person name="Wang H."/>
            <person name="Yang Z."/>
            <person name="Liu X."/>
            <person name="Jiang W."/>
            <person name="Mao L."/>
            <person name="Kong X."/>
            <person name="Jiao Y."/>
            <person name="Jia J."/>
        </authorList>
    </citation>
    <scope>NUCLEOTIDE SEQUENCE [LARGE SCALE GENOMIC DNA]</scope>
    <source>
        <strain evidence="13">cv. AL8/78</strain>
    </source>
</reference>
<dbReference type="PROSITE" id="PS50082">
    <property type="entry name" value="WD_REPEATS_2"/>
    <property type="match status" value="3"/>
</dbReference>
<keyword evidence="13" id="KW-1185">Reference proteome</keyword>
<feature type="coiled-coil region" evidence="10">
    <location>
        <begin position="975"/>
        <end position="1002"/>
    </location>
</feature>
<keyword evidence="8" id="KW-0607">Phytochrome signaling pathway</keyword>
<dbReference type="PROSITE" id="PS00678">
    <property type="entry name" value="WD_REPEATS_1"/>
    <property type="match status" value="3"/>
</dbReference>
<evidence type="ECO:0000256" key="1">
    <source>
        <dbReference type="ARBA" id="ARBA00004123"/>
    </source>
</evidence>
<evidence type="ECO:0000256" key="5">
    <source>
        <dbReference type="ARBA" id="ARBA00022786"/>
    </source>
</evidence>
<comment type="subcellular location">
    <subcellularLocation>
        <location evidence="1">Nucleus</location>
    </subcellularLocation>
</comment>
<dbReference type="Gene3D" id="1.10.510.10">
    <property type="entry name" value="Transferase(Phosphotransferase) domain 1"/>
    <property type="match status" value="1"/>
</dbReference>